<reference evidence="1" key="1">
    <citation type="submission" date="2021-01" db="UniProtKB">
        <authorList>
            <consortium name="EnsemblPlants"/>
        </authorList>
    </citation>
    <scope>IDENTIFICATION</scope>
</reference>
<dbReference type="PANTHER" id="PTHR33358">
    <property type="entry name" value="F-BOX PROTEIN WITH A DOMAIN PROTEIN"/>
    <property type="match status" value="1"/>
</dbReference>
<organism evidence="1 2">
    <name type="scientific">Kalanchoe fedtschenkoi</name>
    <name type="common">Lavender scallops</name>
    <name type="synonym">South American air plant</name>
    <dbReference type="NCBI Taxonomy" id="63787"/>
    <lineage>
        <taxon>Eukaryota</taxon>
        <taxon>Viridiplantae</taxon>
        <taxon>Streptophyta</taxon>
        <taxon>Embryophyta</taxon>
        <taxon>Tracheophyta</taxon>
        <taxon>Spermatophyta</taxon>
        <taxon>Magnoliopsida</taxon>
        <taxon>eudicotyledons</taxon>
        <taxon>Gunneridae</taxon>
        <taxon>Pentapetalae</taxon>
        <taxon>Saxifragales</taxon>
        <taxon>Crassulaceae</taxon>
        <taxon>Kalanchoe</taxon>
    </lineage>
</organism>
<dbReference type="Pfam" id="PF14476">
    <property type="entry name" value="Chloroplast_duf"/>
    <property type="match status" value="1"/>
</dbReference>
<evidence type="ECO:0000313" key="1">
    <source>
        <dbReference type="EnsemblPlants" id="Kaladp0010s0132.1.v1.1.CDS.1"/>
    </source>
</evidence>
<accession>A0A7N0RG68</accession>
<dbReference type="InterPro" id="IPR027949">
    <property type="entry name" value="Chloroplast_duf"/>
</dbReference>
<dbReference type="AlphaFoldDB" id="A0A7N0RG68"/>
<dbReference type="EnsemblPlants" id="Kaladp0010s0132.1.v1.1">
    <property type="protein sequence ID" value="Kaladp0010s0132.1.v1.1.CDS.1"/>
    <property type="gene ID" value="Kaladp0010s0132.v1.1"/>
</dbReference>
<dbReference type="Proteomes" id="UP000594263">
    <property type="component" value="Unplaced"/>
</dbReference>
<evidence type="ECO:0008006" key="3">
    <source>
        <dbReference type="Google" id="ProtNLM"/>
    </source>
</evidence>
<evidence type="ECO:0000313" key="2">
    <source>
        <dbReference type="Proteomes" id="UP000594263"/>
    </source>
</evidence>
<protein>
    <recommendedName>
        <fullName evidence="3">F-box protein</fullName>
    </recommendedName>
</protein>
<proteinExistence type="predicted"/>
<name>A0A7N0RG68_KALFE</name>
<dbReference type="OMA" id="MGKTNGW"/>
<dbReference type="Gramene" id="Kaladp0010s0132.1.v1.1">
    <property type="protein sequence ID" value="Kaladp0010s0132.1.v1.1.CDS.1"/>
    <property type="gene ID" value="Kaladp0010s0132.v1.1"/>
</dbReference>
<dbReference type="PANTHER" id="PTHR33358:SF12">
    <property type="entry name" value="F-BOX PROTEIN WITH A DOMAIN PROTEIN"/>
    <property type="match status" value="1"/>
</dbReference>
<sequence>MASSLRASSFFMHASASTSSSSNGSCNSKRISAAIHVPNKVPSLRIAAPMRSPGADKTSFIEEHKTAILETIKQQTRPLSPSSLSPSSISTKNNNELLMSEVYMILQEVSDRVEMHKNIGEQRNNWNTLLLNSVNMMTLTATTMTGLAASDPSHVGLNMSSFLLFTAATGMLAIMNKIQPSQLVEEQRNATRLFKRLEQEIRVLIAVGRLTKADVESLMEKVFALDRAYPLPLLGAMIEKFPSQFKPARWWPEESVETRSESRNGWSAALETQMRDIVRVIKAKDSEDYERLGSIFLKLNKVLAVSGPVLTGVAALASAFASNQSQIGSVAAAAALVGGALACAVNSFEHGGQVGMVAEMYRNCAGQFKHMEESIESNVGHRRENGEVFEMKVALQLGRSLSELRNLARKSSSLGRGDGATVDEFASKLF</sequence>
<keyword evidence="2" id="KW-1185">Reference proteome</keyword>